<proteinExistence type="predicted"/>
<name>A0ACB8RR21_9AGAM</name>
<gene>
    <name evidence="1" type="ORF">FA95DRAFT_1543206</name>
</gene>
<dbReference type="Proteomes" id="UP000814033">
    <property type="component" value="Unassembled WGS sequence"/>
</dbReference>
<feature type="non-terminal residue" evidence="1">
    <location>
        <position position="1366"/>
    </location>
</feature>
<comment type="caution">
    <text evidence="1">The sequence shown here is derived from an EMBL/GenBank/DDBJ whole genome shotgun (WGS) entry which is preliminary data.</text>
</comment>
<accession>A0ACB8RR21</accession>
<dbReference type="EMBL" id="MU275938">
    <property type="protein sequence ID" value="KAI0045953.1"/>
    <property type="molecule type" value="Genomic_DNA"/>
</dbReference>
<sequence length="1366" mass="151119">MTSDTDDLSSTFVPDAGSQSYFTTRRPSRSFTMQAARVGSAQPLDISEALSSPDDGVKKSLQIDMKGLVGDAVGNMSISPAYRDVVLAARKGLFIIDLEAPLEVPRFLPQGGTWDVADVQWNPHPARASYIVSTSSEKLLIWNLYLSGQTCIEHALHSHYRAITDINWHTKDPDIVVSTGIDSWLWAWDLRTPQRPVMGLCAFNAGGTQVKWNRQDGNILASSHMNEVLIWDRRKGSIPVKSIKAHSAKIYGIDWAHNSSRELVTCSLDKSIKIWDIHDLHESNDSFRHPDDSAKLVPNSSPYEPLTVINTAYPVWRARDLPFGKGVLSLPQRGDDALELWAHGREGGEPKAPVEIFEGHSDVVKEFVWRRGGRDWNEFQLITWSKDKTLRFWPVDQDAMQRAGQLSPANIPPRAQGYGDNKFSFRTPQEEADVKPALSAPVGQRGILAEVRATLHTGSRPPHPVLLPRSRHTSHLAGSRMSQSQTTESEPDQTPTATSVPIPMAVRRGTMSRGNIAGKSARIEAFTWLSSVKVGERTRDGSSGTGSGADSGNVSRMGSISRPTSRERTLPSALITATTKSRSDSQLRWDEDGEGQSLPDEITSVLTKLASSKIKLEKHDLTKKRTCTLGLHGPWGESSSVFVRVSFAFPKDYPQASHPVGTPTIDLERTPLISIRNRAYMLRRLRAIRETRRPCLEACLRFLLFGNENEHARQTVHIDFDSSSDEEGGSMVRKGRDPAVAVLHNDKNLAEPVTSQGVFGPNGQLVCFNRAPPRIVRNPMHDIQPSVSPSATSRESIPRLFQSPALISDAVRRLAVASHDRRIVSPESRRSENGDNILHIMTNLLMFSRLKQRRASEQSRPLDEISANYSLVPNHMITVFIRDASHVMDIGAGQEMASEYVFEGEPSQICEMNAEVAKKYGRSDHARFFNTMMMFFSEKSMANDPTTVPWGASPLMHVLVMQMQVLIKSRSFFSKLTRRRYDELVQEKDIQMLAIMAVLLLKMYRIPPPEETPTVRVVSPRPPLTVRRSSSGEPLSALRRRKFSNGTPSSPGGWSRPSSSPTANLFSTSLSSMSSRGSWSSLLVTNSMRQFMGTHHEMPADILTDNIGSMGIPVPGGGRRTRGSDSPRAKIPGSDSPLRVSSPVVKSLPEGPGLGLVSRMPGAFPLSATLQRNRTYSQVAVAKPTNLEKRITVVDLRENIREERARELDLFTPQFLDQLLIHVNVYAEMLFRWQLLHKRIELLKAVGQDLQVLLSPSFEIERNRLGVSILCPRCGNDTTPRGHVQCSACQGRITMPLCSICRLPVKGLSYSCLLCHHVSHLSCWKAANVPACAAGCGCRCKTNEAPGSGFGVSPQSIAALSVPSSR</sequence>
<protein>
    <submittedName>
        <fullName evidence="1">Uncharacterized protein</fullName>
    </submittedName>
</protein>
<reference evidence="1" key="1">
    <citation type="submission" date="2021-02" db="EMBL/GenBank/DDBJ databases">
        <authorList>
            <consortium name="DOE Joint Genome Institute"/>
            <person name="Ahrendt S."/>
            <person name="Looney B.P."/>
            <person name="Miyauchi S."/>
            <person name="Morin E."/>
            <person name="Drula E."/>
            <person name="Courty P.E."/>
            <person name="Chicoki N."/>
            <person name="Fauchery L."/>
            <person name="Kohler A."/>
            <person name="Kuo A."/>
            <person name="Labutti K."/>
            <person name="Pangilinan J."/>
            <person name="Lipzen A."/>
            <person name="Riley R."/>
            <person name="Andreopoulos W."/>
            <person name="He G."/>
            <person name="Johnson J."/>
            <person name="Barry K.W."/>
            <person name="Grigoriev I.V."/>
            <person name="Nagy L."/>
            <person name="Hibbett D."/>
            <person name="Henrissat B."/>
            <person name="Matheny P.B."/>
            <person name="Labbe J."/>
            <person name="Martin F."/>
        </authorList>
    </citation>
    <scope>NUCLEOTIDE SEQUENCE</scope>
    <source>
        <strain evidence="1">FP105234-sp</strain>
    </source>
</reference>
<evidence type="ECO:0000313" key="1">
    <source>
        <dbReference type="EMBL" id="KAI0045953.1"/>
    </source>
</evidence>
<evidence type="ECO:0000313" key="2">
    <source>
        <dbReference type="Proteomes" id="UP000814033"/>
    </source>
</evidence>
<organism evidence="1 2">
    <name type="scientific">Auriscalpium vulgare</name>
    <dbReference type="NCBI Taxonomy" id="40419"/>
    <lineage>
        <taxon>Eukaryota</taxon>
        <taxon>Fungi</taxon>
        <taxon>Dikarya</taxon>
        <taxon>Basidiomycota</taxon>
        <taxon>Agaricomycotina</taxon>
        <taxon>Agaricomycetes</taxon>
        <taxon>Russulales</taxon>
        <taxon>Auriscalpiaceae</taxon>
        <taxon>Auriscalpium</taxon>
    </lineage>
</organism>
<keyword evidence="2" id="KW-1185">Reference proteome</keyword>
<reference evidence="1" key="2">
    <citation type="journal article" date="2022" name="New Phytol.">
        <title>Evolutionary transition to the ectomycorrhizal habit in the genomes of a hyperdiverse lineage of mushroom-forming fungi.</title>
        <authorList>
            <person name="Looney B."/>
            <person name="Miyauchi S."/>
            <person name="Morin E."/>
            <person name="Drula E."/>
            <person name="Courty P.E."/>
            <person name="Kohler A."/>
            <person name="Kuo A."/>
            <person name="LaButti K."/>
            <person name="Pangilinan J."/>
            <person name="Lipzen A."/>
            <person name="Riley R."/>
            <person name="Andreopoulos W."/>
            <person name="He G."/>
            <person name="Johnson J."/>
            <person name="Nolan M."/>
            <person name="Tritt A."/>
            <person name="Barry K.W."/>
            <person name="Grigoriev I.V."/>
            <person name="Nagy L.G."/>
            <person name="Hibbett D."/>
            <person name="Henrissat B."/>
            <person name="Matheny P.B."/>
            <person name="Labbe J."/>
            <person name="Martin F.M."/>
        </authorList>
    </citation>
    <scope>NUCLEOTIDE SEQUENCE</scope>
    <source>
        <strain evidence="1">FP105234-sp</strain>
    </source>
</reference>